<gene>
    <name evidence="1" type="ORF">ABEG18_02055</name>
</gene>
<protein>
    <submittedName>
        <fullName evidence="1">DUF1636 domain-containing protein</fullName>
    </submittedName>
</protein>
<dbReference type="Pfam" id="PF07845">
    <property type="entry name" value="DUF1636"/>
    <property type="match status" value="1"/>
</dbReference>
<proteinExistence type="predicted"/>
<dbReference type="RefSeq" id="WP_406856436.1">
    <property type="nucleotide sequence ID" value="NZ_CP157484.1"/>
</dbReference>
<dbReference type="InterPro" id="IPR012863">
    <property type="entry name" value="DUF1636"/>
</dbReference>
<dbReference type="AlphaFoldDB" id="A0AAU7JHC8"/>
<dbReference type="InterPro" id="IPR036249">
    <property type="entry name" value="Thioredoxin-like_sf"/>
</dbReference>
<sequence length="136" mass="14032">MADTTIHICVTCRAAEDPLEAEQGRAGARLHKAVADLAAARGAPVRVVGVECLSVCKRPCTVGFAAPGKWTYVYGDFPAETGADTILAGALLYAEAGDGLIPWKQRPDALKKGVVARTPPLAPASSPVPPLAEAAE</sequence>
<evidence type="ECO:0000313" key="1">
    <source>
        <dbReference type="EMBL" id="XBO39591.1"/>
    </source>
</evidence>
<accession>A0AAU7JHC8</accession>
<organism evidence="1">
    <name type="scientific">Alsobacter sp. KACC 23698</name>
    <dbReference type="NCBI Taxonomy" id="3149229"/>
    <lineage>
        <taxon>Bacteria</taxon>
        <taxon>Pseudomonadati</taxon>
        <taxon>Pseudomonadota</taxon>
        <taxon>Alphaproteobacteria</taxon>
        <taxon>Hyphomicrobiales</taxon>
        <taxon>Alsobacteraceae</taxon>
        <taxon>Alsobacter</taxon>
    </lineage>
</organism>
<name>A0AAU7JHC8_9HYPH</name>
<dbReference type="SUPFAM" id="SSF52833">
    <property type="entry name" value="Thioredoxin-like"/>
    <property type="match status" value="1"/>
</dbReference>
<dbReference type="EMBL" id="CP157484">
    <property type="protein sequence ID" value="XBO39591.1"/>
    <property type="molecule type" value="Genomic_DNA"/>
</dbReference>
<reference evidence="1" key="1">
    <citation type="submission" date="2024-05" db="EMBL/GenBank/DDBJ databases">
        <authorList>
            <person name="Kim S."/>
            <person name="Heo J."/>
            <person name="Choi H."/>
            <person name="Choi Y."/>
            <person name="Kwon S.-W."/>
            <person name="Kim Y."/>
        </authorList>
    </citation>
    <scope>NUCLEOTIDE SEQUENCE</scope>
    <source>
        <strain evidence="1">KACC 23698</strain>
    </source>
</reference>